<dbReference type="EMBL" id="DACTUL010000007">
    <property type="protein sequence ID" value="HAT6343644.1"/>
    <property type="molecule type" value="Genomic_DNA"/>
</dbReference>
<dbReference type="PIRSF" id="PIRSF028069">
    <property type="entry name" value="UCP028069"/>
    <property type="match status" value="1"/>
</dbReference>
<evidence type="ECO:0000313" key="2">
    <source>
        <dbReference type="Proteomes" id="UP000859505"/>
    </source>
</evidence>
<protein>
    <submittedName>
        <fullName evidence="1">DUF3450 domain-containing protein</fullName>
    </submittedName>
</protein>
<dbReference type="KEGG" id="ahh:RY45_17675"/>
<dbReference type="Pfam" id="PF11932">
    <property type="entry name" value="DUF3450"/>
    <property type="match status" value="1"/>
</dbReference>
<name>A0A0F6K993_AERHY</name>
<dbReference type="Proteomes" id="UP000859505">
    <property type="component" value="Unassembled WGS sequence"/>
</dbReference>
<accession>A0A0F6K993</accession>
<dbReference type="InterPro" id="IPR016866">
    <property type="entry name" value="UCP028069"/>
</dbReference>
<dbReference type="eggNOG" id="COG1196">
    <property type="taxonomic scope" value="Bacteria"/>
</dbReference>
<gene>
    <name evidence="1" type="ORF">JAJ28_001355</name>
</gene>
<evidence type="ECO:0000313" key="1">
    <source>
        <dbReference type="EMBL" id="HAT6343644.1"/>
    </source>
</evidence>
<comment type="caution">
    <text evidence="1">The sequence shown here is derived from an EMBL/GenBank/DDBJ whole genome shotgun (WGS) entry which is preliminary data.</text>
</comment>
<dbReference type="RefSeq" id="WP_016351821.1">
    <property type="nucleotide sequence ID" value="NZ_AP019193.1"/>
</dbReference>
<reference evidence="1" key="1">
    <citation type="journal article" date="2018" name="Genome Biol.">
        <title>SKESA: strategic k-mer extension for scrupulous assemblies.</title>
        <authorList>
            <person name="Souvorov A."/>
            <person name="Agarwala R."/>
            <person name="Lipman D.J."/>
        </authorList>
    </citation>
    <scope>NUCLEOTIDE SEQUENCE</scope>
    <source>
        <strain evidence="1">OLC2673_Aeromonas</strain>
    </source>
</reference>
<dbReference type="KEGG" id="ahi:VU14_04535"/>
<reference evidence="1" key="2">
    <citation type="submission" date="2020-01" db="EMBL/GenBank/DDBJ databases">
        <authorList>
            <consortium name="NCBI Pathogen Detection Project"/>
        </authorList>
    </citation>
    <scope>NUCLEOTIDE SEQUENCE</scope>
    <source>
        <strain evidence="1">OLC2673_Aeromonas</strain>
    </source>
</reference>
<organism evidence="1 2">
    <name type="scientific">Aeromonas hydrophila</name>
    <dbReference type="NCBI Taxonomy" id="644"/>
    <lineage>
        <taxon>Bacteria</taxon>
        <taxon>Pseudomonadati</taxon>
        <taxon>Pseudomonadota</taxon>
        <taxon>Gammaproteobacteria</taxon>
        <taxon>Aeromonadales</taxon>
        <taxon>Aeromonadaceae</taxon>
        <taxon>Aeromonas</taxon>
    </lineage>
</organism>
<dbReference type="AlphaFoldDB" id="A0A0F6K993"/>
<sequence length="254" mass="28178">MKKALLGSLVSAALLTSFNLSAASASQAVDAQAATDNASKVSQQKIDNYADSAESALAQYKAALRQVDSLRTYNEQVGKMVDSQSSELASMQRQIAQIDQTSTEVVPLMLKMIDSLEQFVALDLPFQKVEREDRVAALTDLMNRADVTISEKYRKILEAYQIEEGFSRTIESYKASLAKDGGEKTYEFLRVGRIALLYQSPDGNETGMWNKKTRQWEELPQEYRSAVEQGLRIAKKQAPPALIKLPVQTAEKAS</sequence>
<dbReference type="KEGG" id="aaj:BOQ57_17560"/>
<proteinExistence type="predicted"/>